<name>A0A9X6NAN0_HYPEX</name>
<gene>
    <name evidence="1" type="ORF">BV898_15028</name>
</gene>
<organism evidence="1 2">
    <name type="scientific">Hypsibius exemplaris</name>
    <name type="common">Freshwater tardigrade</name>
    <dbReference type="NCBI Taxonomy" id="2072580"/>
    <lineage>
        <taxon>Eukaryota</taxon>
        <taxon>Metazoa</taxon>
        <taxon>Ecdysozoa</taxon>
        <taxon>Tardigrada</taxon>
        <taxon>Eutardigrada</taxon>
        <taxon>Parachela</taxon>
        <taxon>Hypsibioidea</taxon>
        <taxon>Hypsibiidae</taxon>
        <taxon>Hypsibius</taxon>
    </lineage>
</organism>
<accession>A0A9X6NAN0</accession>
<evidence type="ECO:0000313" key="2">
    <source>
        <dbReference type="Proteomes" id="UP000192578"/>
    </source>
</evidence>
<reference evidence="2" key="1">
    <citation type="submission" date="2017-01" db="EMBL/GenBank/DDBJ databases">
        <title>Comparative genomics of anhydrobiosis in the tardigrade Hypsibius dujardini.</title>
        <authorList>
            <person name="Yoshida Y."/>
            <person name="Koutsovoulos G."/>
            <person name="Laetsch D."/>
            <person name="Stevens L."/>
            <person name="Kumar S."/>
            <person name="Horikawa D."/>
            <person name="Ishino K."/>
            <person name="Komine S."/>
            <person name="Tomita M."/>
            <person name="Blaxter M."/>
            <person name="Arakawa K."/>
        </authorList>
    </citation>
    <scope>NUCLEOTIDE SEQUENCE [LARGE SCALE GENOMIC DNA]</scope>
    <source>
        <strain evidence="2">Z151</strain>
    </source>
</reference>
<comment type="caution">
    <text evidence="1">The sequence shown here is derived from an EMBL/GenBank/DDBJ whole genome shotgun (WGS) entry which is preliminary data.</text>
</comment>
<sequence>MKVADKKSVCAGVRADHKQSGCPQFRHARCVAVAGHRRWFMGQQEVSGKCFTSQNCQCANIMSPCVATPTCPKIPSAKCVSNCCGAYFYEGSQEVTSRC</sequence>
<evidence type="ECO:0000313" key="1">
    <source>
        <dbReference type="EMBL" id="OWA50515.1"/>
    </source>
</evidence>
<dbReference type="Proteomes" id="UP000192578">
    <property type="component" value="Unassembled WGS sequence"/>
</dbReference>
<protein>
    <submittedName>
        <fullName evidence="1">Uncharacterized protein</fullName>
    </submittedName>
</protein>
<dbReference type="EMBL" id="MTYJ01000195">
    <property type="protein sequence ID" value="OWA50515.1"/>
    <property type="molecule type" value="Genomic_DNA"/>
</dbReference>
<dbReference type="AlphaFoldDB" id="A0A9X6NAN0"/>
<keyword evidence="2" id="KW-1185">Reference proteome</keyword>
<proteinExistence type="predicted"/>